<keyword evidence="2" id="KW-1185">Reference proteome</keyword>
<gene>
    <name evidence="1" type="ORF">RHMOL_Rhmol01G0141000</name>
</gene>
<evidence type="ECO:0000313" key="2">
    <source>
        <dbReference type="Proteomes" id="UP001062846"/>
    </source>
</evidence>
<evidence type="ECO:0000313" key="1">
    <source>
        <dbReference type="EMBL" id="KAI8571716.1"/>
    </source>
</evidence>
<protein>
    <submittedName>
        <fullName evidence="1">Uncharacterized protein</fullName>
    </submittedName>
</protein>
<sequence length="78" mass="8917">MMCAVLCCALSSRQMCIRRLGFYLGNERLSIVGCRDEIRTIGCTLLHNTNLKSYANMYTIICYSLALRYWIPVGFVLV</sequence>
<organism evidence="1 2">
    <name type="scientific">Rhododendron molle</name>
    <name type="common">Chinese azalea</name>
    <name type="synonym">Azalea mollis</name>
    <dbReference type="NCBI Taxonomy" id="49168"/>
    <lineage>
        <taxon>Eukaryota</taxon>
        <taxon>Viridiplantae</taxon>
        <taxon>Streptophyta</taxon>
        <taxon>Embryophyta</taxon>
        <taxon>Tracheophyta</taxon>
        <taxon>Spermatophyta</taxon>
        <taxon>Magnoliopsida</taxon>
        <taxon>eudicotyledons</taxon>
        <taxon>Gunneridae</taxon>
        <taxon>Pentapetalae</taxon>
        <taxon>asterids</taxon>
        <taxon>Ericales</taxon>
        <taxon>Ericaceae</taxon>
        <taxon>Ericoideae</taxon>
        <taxon>Rhodoreae</taxon>
        <taxon>Rhododendron</taxon>
    </lineage>
</organism>
<dbReference type="Proteomes" id="UP001062846">
    <property type="component" value="Chromosome 1"/>
</dbReference>
<accession>A0ACC0Q2Q0</accession>
<name>A0ACC0Q2Q0_RHOML</name>
<proteinExistence type="predicted"/>
<comment type="caution">
    <text evidence="1">The sequence shown here is derived from an EMBL/GenBank/DDBJ whole genome shotgun (WGS) entry which is preliminary data.</text>
</comment>
<reference evidence="1" key="1">
    <citation type="submission" date="2022-02" db="EMBL/GenBank/DDBJ databases">
        <title>Plant Genome Project.</title>
        <authorList>
            <person name="Zhang R.-G."/>
        </authorList>
    </citation>
    <scope>NUCLEOTIDE SEQUENCE</scope>
    <source>
        <strain evidence="1">AT1</strain>
    </source>
</reference>
<dbReference type="EMBL" id="CM046388">
    <property type="protein sequence ID" value="KAI8571716.1"/>
    <property type="molecule type" value="Genomic_DNA"/>
</dbReference>